<dbReference type="AlphaFoldDB" id="A0A1G2IKW8"/>
<sequence>MAYNLKVEPFRQYQMNKRILILWATIEVAGRRIKIRLICWKLFRCPLKNLQFRLQRVQKQSAGKSTLWYN</sequence>
<gene>
    <name evidence="1" type="ORF">A3G45_01010</name>
</gene>
<evidence type="ECO:0000313" key="2">
    <source>
        <dbReference type="Proteomes" id="UP000178632"/>
    </source>
</evidence>
<comment type="caution">
    <text evidence="1">The sequence shown here is derived from an EMBL/GenBank/DDBJ whole genome shotgun (WGS) entry which is preliminary data.</text>
</comment>
<protein>
    <submittedName>
        <fullName evidence="1">Uncharacterized protein</fullName>
    </submittedName>
</protein>
<name>A0A1G2IKW8_9BACT</name>
<evidence type="ECO:0000313" key="1">
    <source>
        <dbReference type="EMBL" id="OGZ75335.1"/>
    </source>
</evidence>
<organism evidence="1 2">
    <name type="scientific">Candidatus Staskawiczbacteria bacterium RIFCSPLOWO2_12_FULL_37_15</name>
    <dbReference type="NCBI Taxonomy" id="1802218"/>
    <lineage>
        <taxon>Bacteria</taxon>
        <taxon>Candidatus Staskawicziibacteriota</taxon>
    </lineage>
</organism>
<dbReference type="Proteomes" id="UP000178632">
    <property type="component" value="Unassembled WGS sequence"/>
</dbReference>
<proteinExistence type="predicted"/>
<accession>A0A1G2IKW8</accession>
<dbReference type="EMBL" id="MHPE01000051">
    <property type="protein sequence ID" value="OGZ75335.1"/>
    <property type="molecule type" value="Genomic_DNA"/>
</dbReference>
<reference evidence="1 2" key="1">
    <citation type="journal article" date="2016" name="Nat. Commun.">
        <title>Thousands of microbial genomes shed light on interconnected biogeochemical processes in an aquifer system.</title>
        <authorList>
            <person name="Anantharaman K."/>
            <person name="Brown C.T."/>
            <person name="Hug L.A."/>
            <person name="Sharon I."/>
            <person name="Castelle C.J."/>
            <person name="Probst A.J."/>
            <person name="Thomas B.C."/>
            <person name="Singh A."/>
            <person name="Wilkins M.J."/>
            <person name="Karaoz U."/>
            <person name="Brodie E.L."/>
            <person name="Williams K.H."/>
            <person name="Hubbard S.S."/>
            <person name="Banfield J.F."/>
        </authorList>
    </citation>
    <scope>NUCLEOTIDE SEQUENCE [LARGE SCALE GENOMIC DNA]</scope>
</reference>